<dbReference type="AlphaFoldDB" id="A0A9P8PFP9"/>
<keyword evidence="2" id="KW-1185">Reference proteome</keyword>
<gene>
    <name evidence="1" type="ORF">OGAPHI_001129</name>
</gene>
<dbReference type="GeneID" id="70233097"/>
<accession>A0A9P8PFP9</accession>
<sequence length="211" mass="23428">MVNCLQILDDVSCGVKEKTSCNHLELALILHPKLLCLFVCGVHVADPLQIWRAIQVHKGSGHNRHEVGNWDVGVIVVDQRDIAWIVVGDIYLANLVGTFRDVGAPVYIRTDDVIVCTEGVVYDETGICQHVVRKLVALSPETSFDELDHQSAKTGSWNEHFHVLASLDVRKQRLALSQDTAKRDVSFLLSVGRPFSSKLDQNAAHIFQVLA</sequence>
<name>A0A9P8PFP9_9ASCO</name>
<reference evidence="1" key="1">
    <citation type="journal article" date="2021" name="Open Biol.">
        <title>Shared evolutionary footprints suggest mitochondrial oxidative damage underlies multiple complex I losses in fungi.</title>
        <authorList>
            <person name="Schikora-Tamarit M.A."/>
            <person name="Marcet-Houben M."/>
            <person name="Nosek J."/>
            <person name="Gabaldon T."/>
        </authorList>
    </citation>
    <scope>NUCLEOTIDE SEQUENCE</scope>
    <source>
        <strain evidence="1">CBS6075</strain>
    </source>
</reference>
<dbReference type="EMBL" id="JAEUBE010000087">
    <property type="protein sequence ID" value="KAH3670614.1"/>
    <property type="molecule type" value="Genomic_DNA"/>
</dbReference>
<proteinExistence type="predicted"/>
<reference evidence="1" key="2">
    <citation type="submission" date="2021-01" db="EMBL/GenBank/DDBJ databases">
        <authorList>
            <person name="Schikora-Tamarit M.A."/>
        </authorList>
    </citation>
    <scope>NUCLEOTIDE SEQUENCE</scope>
    <source>
        <strain evidence="1">CBS6075</strain>
    </source>
</reference>
<dbReference type="Proteomes" id="UP000769157">
    <property type="component" value="Unassembled WGS sequence"/>
</dbReference>
<evidence type="ECO:0000313" key="2">
    <source>
        <dbReference type="Proteomes" id="UP000769157"/>
    </source>
</evidence>
<comment type="caution">
    <text evidence="1">The sequence shown here is derived from an EMBL/GenBank/DDBJ whole genome shotgun (WGS) entry which is preliminary data.</text>
</comment>
<evidence type="ECO:0000313" key="1">
    <source>
        <dbReference type="EMBL" id="KAH3670614.1"/>
    </source>
</evidence>
<dbReference type="RefSeq" id="XP_046064039.1">
    <property type="nucleotide sequence ID" value="XM_046201858.1"/>
</dbReference>
<organism evidence="1 2">
    <name type="scientific">Ogataea philodendri</name>
    <dbReference type="NCBI Taxonomy" id="1378263"/>
    <lineage>
        <taxon>Eukaryota</taxon>
        <taxon>Fungi</taxon>
        <taxon>Dikarya</taxon>
        <taxon>Ascomycota</taxon>
        <taxon>Saccharomycotina</taxon>
        <taxon>Pichiomycetes</taxon>
        <taxon>Pichiales</taxon>
        <taxon>Pichiaceae</taxon>
        <taxon>Ogataea</taxon>
    </lineage>
</organism>
<protein>
    <submittedName>
        <fullName evidence="1">Uncharacterized protein</fullName>
    </submittedName>
</protein>